<dbReference type="AlphaFoldDB" id="H3B8Z4"/>
<reference evidence="9" key="2">
    <citation type="submission" date="2025-08" db="UniProtKB">
        <authorList>
            <consortium name="Ensembl"/>
        </authorList>
    </citation>
    <scope>IDENTIFICATION</scope>
</reference>
<dbReference type="FunCoup" id="H3B8Z4">
    <property type="interactions" value="295"/>
</dbReference>
<evidence type="ECO:0000256" key="5">
    <source>
        <dbReference type="ARBA" id="ARBA00023136"/>
    </source>
</evidence>
<keyword evidence="3" id="KW-0268">Exocytosis</keyword>
<evidence type="ECO:0000256" key="2">
    <source>
        <dbReference type="ARBA" id="ARBA00022475"/>
    </source>
</evidence>
<feature type="compositionally biased region" description="Low complexity" evidence="7">
    <location>
        <begin position="382"/>
        <end position="393"/>
    </location>
</feature>
<dbReference type="GO" id="GO:0006887">
    <property type="term" value="P:exocytosis"/>
    <property type="evidence" value="ECO:0007669"/>
    <property type="project" value="UniProtKB-KW"/>
</dbReference>
<gene>
    <name evidence="9" type="primary">SYTL2A</name>
</gene>
<dbReference type="FunFam" id="2.60.40.150:FF:000040">
    <property type="entry name" value="synaptotagmin-like protein 2 isoform X2"/>
    <property type="match status" value="1"/>
</dbReference>
<organism evidence="9 10">
    <name type="scientific">Latimeria chalumnae</name>
    <name type="common">Coelacanth</name>
    <dbReference type="NCBI Taxonomy" id="7897"/>
    <lineage>
        <taxon>Eukaryota</taxon>
        <taxon>Metazoa</taxon>
        <taxon>Chordata</taxon>
        <taxon>Craniata</taxon>
        <taxon>Vertebrata</taxon>
        <taxon>Euteleostomi</taxon>
        <taxon>Coelacanthiformes</taxon>
        <taxon>Coelacanthidae</taxon>
        <taxon>Latimeria</taxon>
    </lineage>
</organism>
<evidence type="ECO:0000259" key="8">
    <source>
        <dbReference type="PROSITE" id="PS50004"/>
    </source>
</evidence>
<accession>H3B8Z4</accession>
<feature type="region of interest" description="Disordered" evidence="7">
    <location>
        <begin position="153"/>
        <end position="183"/>
    </location>
</feature>
<comment type="subcellular location">
    <subcellularLocation>
        <location evidence="1">Cell membrane</location>
    </subcellularLocation>
</comment>
<dbReference type="Gene3D" id="2.60.40.150">
    <property type="entry name" value="C2 domain"/>
    <property type="match status" value="2"/>
</dbReference>
<feature type="region of interest" description="Disordered" evidence="7">
    <location>
        <begin position="310"/>
        <end position="329"/>
    </location>
</feature>
<dbReference type="GO" id="GO:0042043">
    <property type="term" value="F:neurexin family protein binding"/>
    <property type="evidence" value="ECO:0007669"/>
    <property type="project" value="TreeGrafter"/>
</dbReference>
<dbReference type="FunFam" id="2.60.40.150:FF:000006">
    <property type="entry name" value="Synaptotagmin-like 5, isoform CRA_a"/>
    <property type="match status" value="1"/>
</dbReference>
<dbReference type="PANTHER" id="PTHR45716:SF5">
    <property type="entry name" value="SYNAPTOTAGMIN-LIKE PROTEIN 2"/>
    <property type="match status" value="1"/>
</dbReference>
<dbReference type="EMBL" id="AFYH01062801">
    <property type="status" value="NOT_ANNOTATED_CDS"/>
    <property type="molecule type" value="Genomic_DNA"/>
</dbReference>
<dbReference type="CDD" id="cd04020">
    <property type="entry name" value="C2B_SLP_1-2-3-4"/>
    <property type="match status" value="1"/>
</dbReference>
<dbReference type="PROSITE" id="PS50004">
    <property type="entry name" value="C2"/>
    <property type="match status" value="2"/>
</dbReference>
<dbReference type="SMART" id="SM00239">
    <property type="entry name" value="C2"/>
    <property type="match status" value="2"/>
</dbReference>
<dbReference type="STRING" id="7897.ENSLACP00000018365"/>
<dbReference type="EMBL" id="AFYH01062799">
    <property type="status" value="NOT_ANNOTATED_CDS"/>
    <property type="molecule type" value="Genomic_DNA"/>
</dbReference>
<proteinExistence type="predicted"/>
<dbReference type="Bgee" id="ENSLACG00000016175">
    <property type="expression patterns" value="Expressed in pelvic fin and 2 other cell types or tissues"/>
</dbReference>
<feature type="domain" description="C2" evidence="8">
    <location>
        <begin position="417"/>
        <end position="539"/>
    </location>
</feature>
<evidence type="ECO:0000256" key="3">
    <source>
        <dbReference type="ARBA" id="ARBA00022483"/>
    </source>
</evidence>
<evidence type="ECO:0000256" key="4">
    <source>
        <dbReference type="ARBA" id="ARBA00022737"/>
    </source>
</evidence>
<dbReference type="InterPro" id="IPR043567">
    <property type="entry name" value="SYTL1-5_C2B"/>
</dbReference>
<dbReference type="Pfam" id="PF00168">
    <property type="entry name" value="C2"/>
    <property type="match status" value="2"/>
</dbReference>
<dbReference type="InterPro" id="IPR000008">
    <property type="entry name" value="C2_dom"/>
</dbReference>
<dbReference type="eggNOG" id="KOG1028">
    <property type="taxonomic scope" value="Eukaryota"/>
</dbReference>
<dbReference type="EMBL" id="AFYH01062804">
    <property type="status" value="NOT_ANNOTATED_CDS"/>
    <property type="molecule type" value="Genomic_DNA"/>
</dbReference>
<evidence type="ECO:0000313" key="10">
    <source>
        <dbReference type="Proteomes" id="UP000008672"/>
    </source>
</evidence>
<dbReference type="InParanoid" id="H3B8Z4"/>
<keyword evidence="4" id="KW-0677">Repeat</keyword>
<feature type="compositionally biased region" description="Polar residues" evidence="7">
    <location>
        <begin position="60"/>
        <end position="79"/>
    </location>
</feature>
<dbReference type="GeneTree" id="ENSGT00940000155843"/>
<dbReference type="CDD" id="cd08393">
    <property type="entry name" value="C2A_SLP-1_2"/>
    <property type="match status" value="1"/>
</dbReference>
<dbReference type="EMBL" id="AFYH01062800">
    <property type="status" value="NOT_ANNOTATED_CDS"/>
    <property type="molecule type" value="Genomic_DNA"/>
</dbReference>
<dbReference type="EMBL" id="AFYH01062797">
    <property type="status" value="NOT_ANNOTATED_CDS"/>
    <property type="molecule type" value="Genomic_DNA"/>
</dbReference>
<dbReference type="HOGENOM" id="CLU_002711_2_0_1"/>
<dbReference type="EMBL" id="AFYH01062798">
    <property type="status" value="NOT_ANNOTATED_CDS"/>
    <property type="molecule type" value="Genomic_DNA"/>
</dbReference>
<evidence type="ECO:0000256" key="6">
    <source>
        <dbReference type="ARBA" id="ARBA00072164"/>
    </source>
</evidence>
<feature type="region of interest" description="Disordered" evidence="7">
    <location>
        <begin position="1"/>
        <end position="138"/>
    </location>
</feature>
<dbReference type="EMBL" id="AFYH01062803">
    <property type="status" value="NOT_ANNOTATED_CDS"/>
    <property type="molecule type" value="Genomic_DNA"/>
</dbReference>
<evidence type="ECO:0000256" key="7">
    <source>
        <dbReference type="SAM" id="MobiDB-lite"/>
    </source>
</evidence>
<dbReference type="PANTHER" id="PTHR45716">
    <property type="entry name" value="BITESIZE, ISOFORM I"/>
    <property type="match status" value="1"/>
</dbReference>
<feature type="domain" description="C2" evidence="8">
    <location>
        <begin position="554"/>
        <end position="683"/>
    </location>
</feature>
<feature type="compositionally biased region" description="Polar residues" evidence="7">
    <location>
        <begin position="317"/>
        <end position="329"/>
    </location>
</feature>
<protein>
    <recommendedName>
        <fullName evidence="6">Synaptotagmin-like protein 2</fullName>
    </recommendedName>
</protein>
<reference evidence="10" key="1">
    <citation type="submission" date="2011-08" db="EMBL/GenBank/DDBJ databases">
        <title>The draft genome of Latimeria chalumnae.</title>
        <authorList>
            <person name="Di Palma F."/>
            <person name="Alfoldi J."/>
            <person name="Johnson J."/>
            <person name="Berlin A."/>
            <person name="Gnerre S."/>
            <person name="Jaffe D."/>
            <person name="MacCallum I."/>
            <person name="Young S."/>
            <person name="Walker B.J."/>
            <person name="Lander E."/>
            <person name="Lindblad-Toh K."/>
        </authorList>
    </citation>
    <scope>NUCLEOTIDE SEQUENCE [LARGE SCALE GENOMIC DNA]</scope>
    <source>
        <strain evidence="10">Wild caught</strain>
    </source>
</reference>
<feature type="region of interest" description="Disordered" evidence="7">
    <location>
        <begin position="198"/>
        <end position="301"/>
    </location>
</feature>
<feature type="region of interest" description="Disordered" evidence="7">
    <location>
        <begin position="353"/>
        <end position="393"/>
    </location>
</feature>
<dbReference type="SUPFAM" id="SSF49562">
    <property type="entry name" value="C2 domain (Calcium/lipid-binding domain, CaLB)"/>
    <property type="match status" value="2"/>
</dbReference>
<keyword evidence="10" id="KW-1185">Reference proteome</keyword>
<evidence type="ECO:0000313" key="9">
    <source>
        <dbReference type="Ensembl" id="ENSLACP00000018365.1"/>
    </source>
</evidence>
<sequence>QVPVPKPRTIVHKPQDTLSVNSTPPKSVNRTDLNGNSSTRRGILKRNSSSSSNDSEVIRHNNNQDSQIRSALSPQTIQEGMTKKKPGEEAEEFSQNSLDRLKHVRFSATVHEEELPQTPESDGSKEIGEYNLLDSDYNRNDIEYANRLDGLQNKQELEDASSSSSSIFTRVPQTSDKETKKQATESFYQFEDFSVHREHKPRILNMHSDNVSEEEPLKRQDQVKLQKEKSMPDENIMVSVPKKDPEPISGEQYKTNNKGSSEEDYSPVANALRRSPARPVPSKSLEDIPSITSRERDVDIPKEDLVLSAEDEHSTDHQQLPQENLSGFSTVPSTLDYQITDPAKLKRLSKSVPAFHQEESDERETDSTSENSFQLGRHKKTTSSLTNLSSSSGMASLSSVSGSVMSIYSGDFGNVDVRGNIQFAIDYVEQLKEFHIFVAQCKDLAAVEVKKQRSDPYVKSYLFPDKSKMGKRKTSVKKKTLNPTYNEILRYKIDKQTLQTQKLNLSVWHNDTFGRNSFLGEVELEMANWDWRNQTMNWYPLKPRTSSFSQALENRGEMKLAVRYVPQPSQGKRNPITGEVHIWVKECRNLPLLRSSNIDPFVKCSVLPDTSRKSRQKTRVLKKTVNPEFNHTMVYDGFRSDDLREACVELTVWDHERLINHFLGGLRLGLGTGKSYGTPVDWMDSTTDEASLWEKMITSPNEWTEDVLPLRMLMVAKVSK</sequence>
<feature type="compositionally biased region" description="Polar residues" evidence="7">
    <location>
        <begin position="16"/>
        <end position="40"/>
    </location>
</feature>
<dbReference type="EMBL" id="AFYH01062802">
    <property type="status" value="NOT_ANNOTATED_CDS"/>
    <property type="molecule type" value="Genomic_DNA"/>
</dbReference>
<dbReference type="GO" id="GO:0005886">
    <property type="term" value="C:plasma membrane"/>
    <property type="evidence" value="ECO:0007669"/>
    <property type="project" value="UniProtKB-SubCell"/>
</dbReference>
<evidence type="ECO:0000256" key="1">
    <source>
        <dbReference type="ARBA" id="ARBA00004236"/>
    </source>
</evidence>
<keyword evidence="2" id="KW-1003">Cell membrane</keyword>
<dbReference type="Ensembl" id="ENSLACT00000018498.1">
    <property type="protein sequence ID" value="ENSLACP00000018365.1"/>
    <property type="gene ID" value="ENSLACG00000016175.1"/>
</dbReference>
<feature type="compositionally biased region" description="Basic and acidic residues" evidence="7">
    <location>
        <begin position="215"/>
        <end position="232"/>
    </location>
</feature>
<reference evidence="9" key="3">
    <citation type="submission" date="2025-09" db="UniProtKB">
        <authorList>
            <consortium name="Ensembl"/>
        </authorList>
    </citation>
    <scope>IDENTIFICATION</scope>
</reference>
<keyword evidence="5" id="KW-0472">Membrane</keyword>
<name>H3B8Z4_LATCH</name>
<dbReference type="Proteomes" id="UP000008672">
    <property type="component" value="Unassembled WGS sequence"/>
</dbReference>
<dbReference type="GO" id="GO:0070382">
    <property type="term" value="C:exocytic vesicle"/>
    <property type="evidence" value="ECO:0007669"/>
    <property type="project" value="TreeGrafter"/>
</dbReference>
<dbReference type="InterPro" id="IPR035892">
    <property type="entry name" value="C2_domain_sf"/>
</dbReference>